<sequence>MPRHTIPVLVTALVVFLAPCLAQNDAWLGCFTIPDAGISGLTVSSSQTYYPNGCANQCRAIVNYGYAPVKYAMYSDSRQIGDSSQEGHCVCTNSPPVNSAYNGGQGGETVCSNANDYAAVLLDTPYTFDGCYSSLYDYTMAYDASATSVDACFTQCQSYKWVEIDYYQQGTEVRCRCAPFIIQDPDTTVQCANTDNNYMIFMNNVASGTQPSARAVKRQHST</sequence>
<evidence type="ECO:0000256" key="1">
    <source>
        <dbReference type="SAM" id="SignalP"/>
    </source>
</evidence>
<reference evidence="3" key="2">
    <citation type="submission" date="2013-07" db="EMBL/GenBank/DDBJ databases">
        <authorList>
            <consortium name="The Broad Institute Genome Sequencing Platform"/>
            <person name="Cuomo C."/>
            <person name="Litvintseva A."/>
            <person name="Chen Y."/>
            <person name="Heitman J."/>
            <person name="Sun S."/>
            <person name="Springer D."/>
            <person name="Dromer F."/>
            <person name="Young S.K."/>
            <person name="Zeng Q."/>
            <person name="Gargeya S."/>
            <person name="Fitzgerald M."/>
            <person name="Abouelleil A."/>
            <person name="Alvarado L."/>
            <person name="Berlin A.M."/>
            <person name="Chapman S.B."/>
            <person name="Dewar J."/>
            <person name="Goldberg J."/>
            <person name="Griggs A."/>
            <person name="Gujja S."/>
            <person name="Hansen M."/>
            <person name="Howarth C."/>
            <person name="Imamovic A."/>
            <person name="Larimer J."/>
            <person name="McCowan C."/>
            <person name="Murphy C."/>
            <person name="Pearson M."/>
            <person name="Priest M."/>
            <person name="Roberts A."/>
            <person name="Saif S."/>
            <person name="Shea T."/>
            <person name="Sykes S."/>
            <person name="Wortman J."/>
            <person name="Nusbaum C."/>
            <person name="Birren B."/>
        </authorList>
    </citation>
    <scope>NUCLEOTIDE SEQUENCE</scope>
    <source>
        <strain evidence="3">CBS 10117</strain>
    </source>
</reference>
<dbReference type="GeneID" id="28963740"/>
<dbReference type="OrthoDB" id="10583630at2759"/>
<evidence type="ECO:0008006" key="5">
    <source>
        <dbReference type="Google" id="ProtNLM"/>
    </source>
</evidence>
<keyword evidence="1" id="KW-0732">Signal</keyword>
<dbReference type="RefSeq" id="XP_018266072.1">
    <property type="nucleotide sequence ID" value="XM_018403418.1"/>
</dbReference>
<accession>A0A1A6ADT9</accession>
<dbReference type="AlphaFoldDB" id="A0A1A6ADT9"/>
<evidence type="ECO:0000313" key="4">
    <source>
        <dbReference type="Proteomes" id="UP000078595"/>
    </source>
</evidence>
<feature type="chain" id="PRO_5008342334" description="WSC domain-containing protein" evidence="1">
    <location>
        <begin position="23"/>
        <end position="222"/>
    </location>
</feature>
<evidence type="ECO:0000313" key="3">
    <source>
        <dbReference type="EMBL" id="WWC57509.1"/>
    </source>
</evidence>
<feature type="signal peptide" evidence="1">
    <location>
        <begin position="1"/>
        <end position="22"/>
    </location>
</feature>
<gene>
    <name evidence="2" type="ORF">I303_00041</name>
    <name evidence="3" type="ORF">I303_100041</name>
</gene>
<keyword evidence="4" id="KW-1185">Reference proteome</keyword>
<reference evidence="3" key="3">
    <citation type="submission" date="2024-02" db="EMBL/GenBank/DDBJ databases">
        <title>Comparative genomics of Cryptococcus and Kwoniella reveals pathogenesis evolution and contrasting modes of karyotype evolution via chromosome fusion or intercentromeric recombination.</title>
        <authorList>
            <person name="Coelho M.A."/>
            <person name="David-Palma M."/>
            <person name="Shea T."/>
            <person name="Bowers K."/>
            <person name="McGinley-Smith S."/>
            <person name="Mohammad A.W."/>
            <person name="Gnirke A."/>
            <person name="Yurkov A.M."/>
            <person name="Nowrousian M."/>
            <person name="Sun S."/>
            <person name="Cuomo C.A."/>
            <person name="Heitman J."/>
        </authorList>
    </citation>
    <scope>NUCLEOTIDE SEQUENCE</scope>
    <source>
        <strain evidence="3">CBS 10117</strain>
    </source>
</reference>
<reference evidence="2" key="1">
    <citation type="submission" date="2013-07" db="EMBL/GenBank/DDBJ databases">
        <title>The Genome Sequence of Cryptococcus dejecticola CBS10117.</title>
        <authorList>
            <consortium name="The Broad Institute Genome Sequencing Platform"/>
            <person name="Cuomo C."/>
            <person name="Litvintseva A."/>
            <person name="Chen Y."/>
            <person name="Heitman J."/>
            <person name="Sun S."/>
            <person name="Springer D."/>
            <person name="Dromer F."/>
            <person name="Young S.K."/>
            <person name="Zeng Q."/>
            <person name="Gargeya S."/>
            <person name="Fitzgerald M."/>
            <person name="Abouelleil A."/>
            <person name="Alvarado L."/>
            <person name="Berlin A.M."/>
            <person name="Chapman S.B."/>
            <person name="Dewar J."/>
            <person name="Goldberg J."/>
            <person name="Griggs A."/>
            <person name="Gujja S."/>
            <person name="Hansen M."/>
            <person name="Howarth C."/>
            <person name="Imamovic A."/>
            <person name="Larimer J."/>
            <person name="McCowan C."/>
            <person name="Murphy C."/>
            <person name="Pearson M."/>
            <person name="Priest M."/>
            <person name="Roberts A."/>
            <person name="Saif S."/>
            <person name="Shea T."/>
            <person name="Sykes S."/>
            <person name="Wortman J."/>
            <person name="Nusbaum C."/>
            <person name="Birren B."/>
        </authorList>
    </citation>
    <scope>NUCLEOTIDE SEQUENCE [LARGE SCALE GENOMIC DNA]</scope>
    <source>
        <strain evidence="2">CBS 10117</strain>
    </source>
</reference>
<dbReference type="KEGG" id="kdj:28963740"/>
<dbReference type="EMBL" id="KI894027">
    <property type="protein sequence ID" value="OBR88230.1"/>
    <property type="molecule type" value="Genomic_DNA"/>
</dbReference>
<evidence type="ECO:0000313" key="2">
    <source>
        <dbReference type="EMBL" id="OBR88230.1"/>
    </source>
</evidence>
<proteinExistence type="predicted"/>
<dbReference type="Proteomes" id="UP000078595">
    <property type="component" value="Chromosome 1"/>
</dbReference>
<name>A0A1A6ADT9_9TREE</name>
<dbReference type="EMBL" id="CP144530">
    <property type="protein sequence ID" value="WWC57509.1"/>
    <property type="molecule type" value="Genomic_DNA"/>
</dbReference>
<organism evidence="2">
    <name type="scientific">Kwoniella dejecticola CBS 10117</name>
    <dbReference type="NCBI Taxonomy" id="1296121"/>
    <lineage>
        <taxon>Eukaryota</taxon>
        <taxon>Fungi</taxon>
        <taxon>Dikarya</taxon>
        <taxon>Basidiomycota</taxon>
        <taxon>Agaricomycotina</taxon>
        <taxon>Tremellomycetes</taxon>
        <taxon>Tremellales</taxon>
        <taxon>Cryptococcaceae</taxon>
        <taxon>Kwoniella</taxon>
    </lineage>
</organism>
<protein>
    <recommendedName>
        <fullName evidence="5">WSC domain-containing protein</fullName>
    </recommendedName>
</protein>
<dbReference type="VEuPathDB" id="FungiDB:I303_00041"/>